<evidence type="ECO:0008006" key="10">
    <source>
        <dbReference type="Google" id="ProtNLM"/>
    </source>
</evidence>
<dbReference type="InterPro" id="IPR018053">
    <property type="entry name" value="Glyco_hydro_32_AS"/>
</dbReference>
<dbReference type="InterPro" id="IPR013148">
    <property type="entry name" value="Glyco_hydro_32_N"/>
</dbReference>
<evidence type="ECO:0000259" key="7">
    <source>
        <dbReference type="Pfam" id="PF08244"/>
    </source>
</evidence>
<evidence type="ECO:0000256" key="2">
    <source>
        <dbReference type="ARBA" id="ARBA00022801"/>
    </source>
</evidence>
<dbReference type="InterPro" id="IPR050551">
    <property type="entry name" value="Fructan_Metab_Enzymes"/>
</dbReference>
<dbReference type="Pfam" id="PF00251">
    <property type="entry name" value="Glyco_hydro_32N"/>
    <property type="match status" value="2"/>
</dbReference>
<evidence type="ECO:0000256" key="3">
    <source>
        <dbReference type="ARBA" id="ARBA00023295"/>
    </source>
</evidence>
<name>A0AAW1PKH4_9CHLO</name>
<dbReference type="Proteomes" id="UP001465755">
    <property type="component" value="Unassembled WGS sequence"/>
</dbReference>
<evidence type="ECO:0000256" key="5">
    <source>
        <dbReference type="SAM" id="SignalP"/>
    </source>
</evidence>
<dbReference type="InterPro" id="IPR023296">
    <property type="entry name" value="Glyco_hydro_beta-prop_sf"/>
</dbReference>
<feature type="domain" description="Glycosyl hydrolase family 32 C-terminal" evidence="7">
    <location>
        <begin position="444"/>
        <end position="574"/>
    </location>
</feature>
<accession>A0AAW1PKH4</accession>
<dbReference type="PROSITE" id="PS00609">
    <property type="entry name" value="GLYCOSYL_HYDROL_F32"/>
    <property type="match status" value="1"/>
</dbReference>
<dbReference type="InterPro" id="IPR013189">
    <property type="entry name" value="Glyco_hydro_32_C"/>
</dbReference>
<feature type="chain" id="PRO_5043732727" description="Beta-fructofuranosidase" evidence="5">
    <location>
        <begin position="28"/>
        <end position="589"/>
    </location>
</feature>
<feature type="domain" description="Glycosyl hydrolase family 32 N-terminal" evidence="6">
    <location>
        <begin position="46"/>
        <end position="229"/>
    </location>
</feature>
<gene>
    <name evidence="8" type="ORF">WJX73_010187</name>
</gene>
<keyword evidence="2 4" id="KW-0378">Hydrolase</keyword>
<feature type="domain" description="Glycosyl hydrolase family 32 N-terminal" evidence="6">
    <location>
        <begin position="260"/>
        <end position="400"/>
    </location>
</feature>
<dbReference type="SUPFAM" id="SSF49899">
    <property type="entry name" value="Concanavalin A-like lectins/glucanases"/>
    <property type="match status" value="1"/>
</dbReference>
<dbReference type="AlphaFoldDB" id="A0AAW1PKH4"/>
<keyword evidence="5" id="KW-0732">Signal</keyword>
<evidence type="ECO:0000313" key="9">
    <source>
        <dbReference type="Proteomes" id="UP001465755"/>
    </source>
</evidence>
<evidence type="ECO:0000256" key="1">
    <source>
        <dbReference type="ARBA" id="ARBA00009902"/>
    </source>
</evidence>
<dbReference type="GO" id="GO:0004553">
    <property type="term" value="F:hydrolase activity, hydrolyzing O-glycosyl compounds"/>
    <property type="evidence" value="ECO:0007669"/>
    <property type="project" value="InterPro"/>
</dbReference>
<proteinExistence type="inferred from homology"/>
<dbReference type="GO" id="GO:0005975">
    <property type="term" value="P:carbohydrate metabolic process"/>
    <property type="evidence" value="ECO:0007669"/>
    <property type="project" value="InterPro"/>
</dbReference>
<dbReference type="Gene3D" id="2.60.120.560">
    <property type="entry name" value="Exo-inulinase, domain 1"/>
    <property type="match status" value="1"/>
</dbReference>
<evidence type="ECO:0000313" key="8">
    <source>
        <dbReference type="EMBL" id="KAK9814046.1"/>
    </source>
</evidence>
<evidence type="ECO:0000259" key="6">
    <source>
        <dbReference type="Pfam" id="PF00251"/>
    </source>
</evidence>
<dbReference type="InterPro" id="IPR013320">
    <property type="entry name" value="ConA-like_dom_sf"/>
</dbReference>
<dbReference type="CDD" id="cd18624">
    <property type="entry name" value="GH32_Fruct1-like"/>
    <property type="match status" value="1"/>
</dbReference>
<dbReference type="PANTHER" id="PTHR31953">
    <property type="entry name" value="BETA-FRUCTOFURANOSIDASE, INSOLUBLE ISOENZYME CWINV1-RELATED"/>
    <property type="match status" value="1"/>
</dbReference>
<reference evidence="8 9" key="1">
    <citation type="journal article" date="2024" name="Nat. Commun.">
        <title>Phylogenomics reveals the evolutionary origins of lichenization in chlorophyte algae.</title>
        <authorList>
            <person name="Puginier C."/>
            <person name="Libourel C."/>
            <person name="Otte J."/>
            <person name="Skaloud P."/>
            <person name="Haon M."/>
            <person name="Grisel S."/>
            <person name="Petersen M."/>
            <person name="Berrin J.G."/>
            <person name="Delaux P.M."/>
            <person name="Dal Grande F."/>
            <person name="Keller J."/>
        </authorList>
    </citation>
    <scope>NUCLEOTIDE SEQUENCE [LARGE SCALE GENOMIC DNA]</scope>
    <source>
        <strain evidence="8 9">SAG 2036</strain>
    </source>
</reference>
<dbReference type="Gene3D" id="2.115.10.20">
    <property type="entry name" value="Glycosyl hydrolase domain, family 43"/>
    <property type="match status" value="1"/>
</dbReference>
<dbReference type="PROSITE" id="PS51257">
    <property type="entry name" value="PROKAR_LIPOPROTEIN"/>
    <property type="match status" value="1"/>
</dbReference>
<dbReference type="SUPFAM" id="SSF75005">
    <property type="entry name" value="Arabinanase/levansucrase/invertase"/>
    <property type="match status" value="1"/>
</dbReference>
<organism evidence="8 9">
    <name type="scientific">Symbiochloris irregularis</name>
    <dbReference type="NCBI Taxonomy" id="706552"/>
    <lineage>
        <taxon>Eukaryota</taxon>
        <taxon>Viridiplantae</taxon>
        <taxon>Chlorophyta</taxon>
        <taxon>core chlorophytes</taxon>
        <taxon>Trebouxiophyceae</taxon>
        <taxon>Trebouxiales</taxon>
        <taxon>Trebouxiaceae</taxon>
        <taxon>Symbiochloris</taxon>
    </lineage>
</organism>
<dbReference type="SMART" id="SM00640">
    <property type="entry name" value="Glyco_32"/>
    <property type="match status" value="1"/>
</dbReference>
<sequence length="589" mass="63924">MKIRIDEIVILLVWITISCATGHKAQALPSYEMGVALRKSLKPGFHITPEAGWMNDPNGLFVGPDGAFHVSFQWNRGAPVWGNITWAHVMSSDMVHWQRLPPAMVPDRYYDDDGVFSGSASMQLNGQPMYMYTGVSNYSELGYYSQVQALAIPANASDPTYSQWIKAPAPIELPPGGTHAQFRDPVSAWEVNGTYHTIVGTQVDCIGGASLYSSPDLFSWTLNGTFASQVGLGDGLSNGSCVPPPTPQAGMGRCDQFGQECRMWECPDYFAVDGGWVMKWSDQERGRTPYSADWYVVSNQEPDLLDMEGIRSSSGIFRAEYQGQPTSPQLLDFGSVYASTTFDARGRRLWAGWVYETAAGCTGTCSEGTAFFNGTGWQGVQTILRDVSIDPASGHLIMLPIPELARLHEQQLFSGKVKQLQPAELVQECQLLCGENIHQSEVVLNFSLPAEPGPFSCGLVLDGGNATRTLIGMNGSVALHDGAHVVMQAEVYVDRTRSGPLTNTTLEGGSIPLPPGGLPTEKLALQVLIDRSIVEVFALGGRGRIASRVYHVSDEDWSLSVFGQGVAAAHINAWTLGNAFSDSRAWPAD</sequence>
<keyword evidence="3 4" id="KW-0326">Glycosidase</keyword>
<dbReference type="Pfam" id="PF08244">
    <property type="entry name" value="Glyco_hydro_32C"/>
    <property type="match status" value="1"/>
</dbReference>
<feature type="signal peptide" evidence="5">
    <location>
        <begin position="1"/>
        <end position="27"/>
    </location>
</feature>
<keyword evidence="9" id="KW-1185">Reference proteome</keyword>
<protein>
    <recommendedName>
        <fullName evidence="10">Beta-fructofuranosidase</fullName>
    </recommendedName>
</protein>
<dbReference type="InterPro" id="IPR001362">
    <property type="entry name" value="Glyco_hydro_32"/>
</dbReference>
<dbReference type="EMBL" id="JALJOQ010000002">
    <property type="protein sequence ID" value="KAK9814046.1"/>
    <property type="molecule type" value="Genomic_DNA"/>
</dbReference>
<evidence type="ECO:0000256" key="4">
    <source>
        <dbReference type="RuleBase" id="RU362110"/>
    </source>
</evidence>
<comment type="caution">
    <text evidence="8">The sequence shown here is derived from an EMBL/GenBank/DDBJ whole genome shotgun (WGS) entry which is preliminary data.</text>
</comment>
<comment type="similarity">
    <text evidence="1 4">Belongs to the glycosyl hydrolase 32 family.</text>
</comment>